<gene>
    <name evidence="2" type="ORF">GALL_405030</name>
</gene>
<feature type="transmembrane region" description="Helical" evidence="1">
    <location>
        <begin position="51"/>
        <end position="69"/>
    </location>
</feature>
<feature type="transmembrane region" description="Helical" evidence="1">
    <location>
        <begin position="134"/>
        <end position="151"/>
    </location>
</feature>
<feature type="transmembrane region" description="Helical" evidence="1">
    <location>
        <begin position="251"/>
        <end position="272"/>
    </location>
</feature>
<evidence type="ECO:0008006" key="3">
    <source>
        <dbReference type="Google" id="ProtNLM"/>
    </source>
</evidence>
<dbReference type="AlphaFoldDB" id="A0A1J5Q274"/>
<evidence type="ECO:0000313" key="2">
    <source>
        <dbReference type="EMBL" id="OIQ77806.1"/>
    </source>
</evidence>
<sequence length="299" mass="31488">MRGFDAARPPPHYPSCQPMHFVVLAVVCSVAVSLLLKFAPALRVDLQRMVLWNYLAASALCWGLLHPRFDAASVHGAPLLLALVLGVLLPTLFVAMGRAAQTAGVWRADAAQRLSLLLSLVAAFTLFGEAAGTLKIAGLALGLLAMLGILARPADAAASRGAFGWLLAVWFGYAAVDVLFKLVALRGGDFVATLQLGFAIAFVVMAVAQGVRRARFDARSFIAGLALGALNFANIDFYIRAHQALHNSPAVVFASMNIGVVALSAVAGIGLLGERTSRLNRWALLPALAAIGVLAWAVR</sequence>
<feature type="transmembrane region" description="Helical" evidence="1">
    <location>
        <begin position="279"/>
        <end position="298"/>
    </location>
</feature>
<feature type="transmembrane region" description="Helical" evidence="1">
    <location>
        <begin position="190"/>
        <end position="208"/>
    </location>
</feature>
<protein>
    <recommendedName>
        <fullName evidence="3">EamA-like transporter family protein</fullName>
    </recommendedName>
</protein>
<feature type="transmembrane region" description="Helical" evidence="1">
    <location>
        <begin position="75"/>
        <end position="98"/>
    </location>
</feature>
<keyword evidence="1" id="KW-1133">Transmembrane helix</keyword>
<feature type="transmembrane region" description="Helical" evidence="1">
    <location>
        <begin position="163"/>
        <end position="184"/>
    </location>
</feature>
<feature type="transmembrane region" description="Helical" evidence="1">
    <location>
        <begin position="110"/>
        <end position="128"/>
    </location>
</feature>
<dbReference type="EMBL" id="MLJW01001532">
    <property type="protein sequence ID" value="OIQ77806.1"/>
    <property type="molecule type" value="Genomic_DNA"/>
</dbReference>
<keyword evidence="1" id="KW-0812">Transmembrane</keyword>
<proteinExistence type="predicted"/>
<name>A0A1J5Q274_9ZZZZ</name>
<feature type="transmembrane region" description="Helical" evidence="1">
    <location>
        <begin position="20"/>
        <end position="39"/>
    </location>
</feature>
<feature type="transmembrane region" description="Helical" evidence="1">
    <location>
        <begin position="220"/>
        <end position="239"/>
    </location>
</feature>
<evidence type="ECO:0000256" key="1">
    <source>
        <dbReference type="SAM" id="Phobius"/>
    </source>
</evidence>
<accession>A0A1J5Q274</accession>
<reference evidence="2" key="1">
    <citation type="submission" date="2016-10" db="EMBL/GenBank/DDBJ databases">
        <title>Sequence of Gallionella enrichment culture.</title>
        <authorList>
            <person name="Poehlein A."/>
            <person name="Muehling M."/>
            <person name="Daniel R."/>
        </authorList>
    </citation>
    <scope>NUCLEOTIDE SEQUENCE</scope>
</reference>
<keyword evidence="1" id="KW-0472">Membrane</keyword>
<comment type="caution">
    <text evidence="2">The sequence shown here is derived from an EMBL/GenBank/DDBJ whole genome shotgun (WGS) entry which is preliminary data.</text>
</comment>
<organism evidence="2">
    <name type="scientific">mine drainage metagenome</name>
    <dbReference type="NCBI Taxonomy" id="410659"/>
    <lineage>
        <taxon>unclassified sequences</taxon>
        <taxon>metagenomes</taxon>
        <taxon>ecological metagenomes</taxon>
    </lineage>
</organism>